<feature type="transmembrane region" description="Helical" evidence="1">
    <location>
        <begin position="43"/>
        <end position="65"/>
    </location>
</feature>
<organism evidence="2 3">
    <name type="scientific">Secundilactobacillus folii</name>
    <dbReference type="NCBI Taxonomy" id="2678357"/>
    <lineage>
        <taxon>Bacteria</taxon>
        <taxon>Bacillati</taxon>
        <taxon>Bacillota</taxon>
        <taxon>Bacilli</taxon>
        <taxon>Lactobacillales</taxon>
        <taxon>Lactobacillaceae</taxon>
        <taxon>Secundilactobacillus</taxon>
    </lineage>
</organism>
<dbReference type="EMBL" id="WNJO01000001">
    <property type="protein sequence ID" value="MTV81316.1"/>
    <property type="molecule type" value="Genomic_DNA"/>
</dbReference>
<protein>
    <submittedName>
        <fullName evidence="2">DUF805 domain-containing protein</fullName>
    </submittedName>
</protein>
<dbReference type="PANTHER" id="PTHR34980:SF2">
    <property type="entry name" value="INNER MEMBRANE PROTEIN YHAH-RELATED"/>
    <property type="match status" value="1"/>
</dbReference>
<keyword evidence="1" id="KW-1133">Transmembrane helix</keyword>
<keyword evidence="3" id="KW-1185">Reference proteome</keyword>
<keyword evidence="1" id="KW-0472">Membrane</keyword>
<keyword evidence="1" id="KW-0812">Transmembrane</keyword>
<reference evidence="2 3" key="1">
    <citation type="submission" date="2019-11" db="EMBL/GenBank/DDBJ databases">
        <title>Lactobacillus sp. nov. CRM56-3, isolated from fermented tea leaves.</title>
        <authorList>
            <person name="Phuengjayaem S."/>
            <person name="Tanasupawat S."/>
        </authorList>
    </citation>
    <scope>NUCLEOTIDE SEQUENCE [LARGE SCALE GENOMIC DNA]</scope>
    <source>
        <strain evidence="2 3">CRM56-3</strain>
    </source>
</reference>
<evidence type="ECO:0000256" key="1">
    <source>
        <dbReference type="SAM" id="Phobius"/>
    </source>
</evidence>
<dbReference type="Pfam" id="PF05656">
    <property type="entry name" value="DUF805"/>
    <property type="match status" value="1"/>
</dbReference>
<evidence type="ECO:0000313" key="2">
    <source>
        <dbReference type="EMBL" id="MTV81316.1"/>
    </source>
</evidence>
<dbReference type="InterPro" id="IPR008523">
    <property type="entry name" value="DUF805"/>
</dbReference>
<feature type="transmembrane region" description="Helical" evidence="1">
    <location>
        <begin position="77"/>
        <end position="96"/>
    </location>
</feature>
<comment type="caution">
    <text evidence="2">The sequence shown here is derived from an EMBL/GenBank/DDBJ whole genome shotgun (WGS) entry which is preliminary data.</text>
</comment>
<feature type="transmembrane region" description="Helical" evidence="1">
    <location>
        <begin position="108"/>
        <end position="130"/>
    </location>
</feature>
<proteinExistence type="predicted"/>
<sequence length="146" mass="17163">MRLPLPIQLHCKVKRSLFMLTNYLEFWTKITVFNATATRSQYWTAYIANAIIIWLYALASGELWAFRGDFSHLGASLNSLFFILLLILDWIANFTIRARRLHDSDHSNWWLLITVVPVIGNLWLFVLLLMPTIDNQRWPLNQSQVQ</sequence>
<dbReference type="GO" id="GO:0005886">
    <property type="term" value="C:plasma membrane"/>
    <property type="evidence" value="ECO:0007669"/>
    <property type="project" value="TreeGrafter"/>
</dbReference>
<dbReference type="Proteomes" id="UP000466388">
    <property type="component" value="Unassembled WGS sequence"/>
</dbReference>
<name>A0A7X3C289_9LACO</name>
<dbReference type="PANTHER" id="PTHR34980">
    <property type="entry name" value="INNER MEMBRANE PROTEIN-RELATED-RELATED"/>
    <property type="match status" value="1"/>
</dbReference>
<dbReference type="AlphaFoldDB" id="A0A7X3C289"/>
<gene>
    <name evidence="2" type="ORF">GM612_01435</name>
</gene>
<accession>A0A7X3C289</accession>
<evidence type="ECO:0000313" key="3">
    <source>
        <dbReference type="Proteomes" id="UP000466388"/>
    </source>
</evidence>